<organism evidence="1 2">
    <name type="scientific">Daphnia pulex</name>
    <name type="common">Water flea</name>
    <dbReference type="NCBI Taxonomy" id="6669"/>
    <lineage>
        <taxon>Eukaryota</taxon>
        <taxon>Metazoa</taxon>
        <taxon>Ecdysozoa</taxon>
        <taxon>Arthropoda</taxon>
        <taxon>Crustacea</taxon>
        <taxon>Branchiopoda</taxon>
        <taxon>Diplostraca</taxon>
        <taxon>Cladocera</taxon>
        <taxon>Anomopoda</taxon>
        <taxon>Daphniidae</taxon>
        <taxon>Daphnia</taxon>
    </lineage>
</organism>
<dbReference type="KEGG" id="dpx:DAPPUDRAFT_117126"/>
<evidence type="ECO:0000313" key="1">
    <source>
        <dbReference type="EMBL" id="EFX65611.1"/>
    </source>
</evidence>
<evidence type="ECO:0000313" key="2">
    <source>
        <dbReference type="Proteomes" id="UP000000305"/>
    </source>
</evidence>
<accession>E9HRM2</accession>
<dbReference type="HOGENOM" id="CLU_1950938_0_0_1"/>
<dbReference type="AlphaFoldDB" id="E9HRM2"/>
<dbReference type="Proteomes" id="UP000000305">
    <property type="component" value="Unassembled WGS sequence"/>
</dbReference>
<proteinExistence type="predicted"/>
<sequence length="129" mass="13988">MEAKLGEFGERAQIIDRFDERLSRSGSIIVIALASPSKRKRCLPWLADESRSHGVQGKRMNHRAGRASCASFSCLRKRLTSAVTGIIPAVVFSSLLTAISPSMGAFFCLDRISSSSRFTTVDASVPVPT</sequence>
<dbReference type="InParanoid" id="E9HRM2"/>
<dbReference type="EMBL" id="GL732738">
    <property type="protein sequence ID" value="EFX65611.1"/>
    <property type="molecule type" value="Genomic_DNA"/>
</dbReference>
<protein>
    <submittedName>
        <fullName evidence="1">Uncharacterized protein</fullName>
    </submittedName>
</protein>
<name>E9HRM2_DAPPU</name>
<keyword evidence="2" id="KW-1185">Reference proteome</keyword>
<gene>
    <name evidence="1" type="ORF">DAPPUDRAFT_117126</name>
</gene>
<reference evidence="1 2" key="1">
    <citation type="journal article" date="2011" name="Science">
        <title>The ecoresponsive genome of Daphnia pulex.</title>
        <authorList>
            <person name="Colbourne J.K."/>
            <person name="Pfrender M.E."/>
            <person name="Gilbert D."/>
            <person name="Thomas W.K."/>
            <person name="Tucker A."/>
            <person name="Oakley T.H."/>
            <person name="Tokishita S."/>
            <person name="Aerts A."/>
            <person name="Arnold G.J."/>
            <person name="Basu M.K."/>
            <person name="Bauer D.J."/>
            <person name="Caceres C.E."/>
            <person name="Carmel L."/>
            <person name="Casola C."/>
            <person name="Choi J.H."/>
            <person name="Detter J.C."/>
            <person name="Dong Q."/>
            <person name="Dusheyko S."/>
            <person name="Eads B.D."/>
            <person name="Frohlich T."/>
            <person name="Geiler-Samerotte K.A."/>
            <person name="Gerlach D."/>
            <person name="Hatcher P."/>
            <person name="Jogdeo S."/>
            <person name="Krijgsveld J."/>
            <person name="Kriventseva E.V."/>
            <person name="Kultz D."/>
            <person name="Laforsch C."/>
            <person name="Lindquist E."/>
            <person name="Lopez J."/>
            <person name="Manak J.R."/>
            <person name="Muller J."/>
            <person name="Pangilinan J."/>
            <person name="Patwardhan R.P."/>
            <person name="Pitluck S."/>
            <person name="Pritham E.J."/>
            <person name="Rechtsteiner A."/>
            <person name="Rho M."/>
            <person name="Rogozin I.B."/>
            <person name="Sakarya O."/>
            <person name="Salamov A."/>
            <person name="Schaack S."/>
            <person name="Shapiro H."/>
            <person name="Shiga Y."/>
            <person name="Skalitzky C."/>
            <person name="Smith Z."/>
            <person name="Souvorov A."/>
            <person name="Sung W."/>
            <person name="Tang Z."/>
            <person name="Tsuchiya D."/>
            <person name="Tu H."/>
            <person name="Vos H."/>
            <person name="Wang M."/>
            <person name="Wolf Y.I."/>
            <person name="Yamagata H."/>
            <person name="Yamada T."/>
            <person name="Ye Y."/>
            <person name="Shaw J.R."/>
            <person name="Andrews J."/>
            <person name="Crease T.J."/>
            <person name="Tang H."/>
            <person name="Lucas S.M."/>
            <person name="Robertson H.M."/>
            <person name="Bork P."/>
            <person name="Koonin E.V."/>
            <person name="Zdobnov E.M."/>
            <person name="Grigoriev I.V."/>
            <person name="Lynch M."/>
            <person name="Boore J.L."/>
        </authorList>
    </citation>
    <scope>NUCLEOTIDE SEQUENCE [LARGE SCALE GENOMIC DNA]</scope>
</reference>